<evidence type="ECO:0000256" key="1">
    <source>
        <dbReference type="SAM" id="MobiDB-lite"/>
    </source>
</evidence>
<name>A0ABY3C5H2_9GAMM</name>
<evidence type="ECO:0000313" key="4">
    <source>
        <dbReference type="Proteomes" id="UP000733744"/>
    </source>
</evidence>
<dbReference type="EMBL" id="RYFG02000119">
    <property type="protein sequence ID" value="TRW90274.1"/>
    <property type="molecule type" value="Genomic_DNA"/>
</dbReference>
<comment type="caution">
    <text evidence="3">The sequence shown here is derived from an EMBL/GenBank/DDBJ whole genome shotgun (WGS) entry which is preliminary data.</text>
</comment>
<feature type="compositionally biased region" description="Low complexity" evidence="1">
    <location>
        <begin position="270"/>
        <end position="292"/>
    </location>
</feature>
<dbReference type="Gene3D" id="2.40.160.10">
    <property type="entry name" value="Porin"/>
    <property type="match status" value="1"/>
</dbReference>
<dbReference type="Proteomes" id="UP000733744">
    <property type="component" value="Unassembled WGS sequence"/>
</dbReference>
<evidence type="ECO:0000256" key="2">
    <source>
        <dbReference type="SAM" id="SignalP"/>
    </source>
</evidence>
<dbReference type="RefSeq" id="WP_127029796.1">
    <property type="nucleotide sequence ID" value="NZ_RYFG02000119.1"/>
</dbReference>
<feature type="chain" id="PRO_5047429040" evidence="2">
    <location>
        <begin position="25"/>
        <end position="532"/>
    </location>
</feature>
<keyword evidence="2" id="KW-0732">Signal</keyword>
<protein>
    <submittedName>
        <fullName evidence="3">Porin</fullName>
    </submittedName>
</protein>
<proteinExistence type="predicted"/>
<sequence>MKISKLSLAIATVLGAGATTSAIAMDLYVDTKTKQIYAEPGPHRVLMGNFEKVDNTAPKAVAKEEKLDKAEIAKIREDLALKDNAIKALQEHAEEANKPSHAHVKLDDGIHFATNDGNFTAGINGRLQVDSQTNVNNQVATATGANTPNQLDDGMSIRRARLGVEGTFFKNSFYKFEYDFTRGNGTTGAGVTDAFIGYTFSKPFSIKFGAFKEPFSLEEATSNRYITFIQRNQAVDTFVDDLNTYKMGIGANYATDRWQVATSLQTEPVGANGASNSSTNSNGNANRNNGAGDTNWEVNARVTGMPWMESKTKFLHVGASGSYINVNNNYLANGTFNNGGISFAHGLNNNVDRTAILNTGNLSSGNRTTGNQVNHLTRFGAESALVYGPFSAQGEYIATNVSGRGYNDGETLDGYYGYMTYFLTGESRAYKSKTGAWDRLKPNRNFDMKGGWGAWELAAGYDSLNLNSGVIRGGRASTAKFGVNWYPNSHVRVMANYIHALDINTSGVADARARAFNNADLDIIETRVQLDW</sequence>
<reference evidence="3 4" key="1">
    <citation type="journal article" date="2019" name="Antonie Van Leeuwenhoek">
        <title>Description of 'Ca. Methylobacter oryzae' KRF1, a novel species from the environmentally important Methylobacter clade 2.</title>
        <authorList>
            <person name="Khatri K."/>
            <person name="Mohite J.A."/>
            <person name="Pandit P.S."/>
            <person name="Bahulikar R."/>
            <person name="Rahalkar M.C."/>
        </authorList>
    </citation>
    <scope>NUCLEOTIDE SEQUENCE [LARGE SCALE GENOMIC DNA]</scope>
    <source>
        <strain evidence="3 4">KRF1</strain>
    </source>
</reference>
<evidence type="ECO:0000313" key="3">
    <source>
        <dbReference type="EMBL" id="TRW90274.1"/>
    </source>
</evidence>
<dbReference type="InterPro" id="IPR010870">
    <property type="entry name" value="Porin_O/P"/>
</dbReference>
<organism evidence="3 4">
    <name type="scientific">Candidatus Methylobacter oryzae</name>
    <dbReference type="NCBI Taxonomy" id="2497749"/>
    <lineage>
        <taxon>Bacteria</taxon>
        <taxon>Pseudomonadati</taxon>
        <taxon>Pseudomonadota</taxon>
        <taxon>Gammaproteobacteria</taxon>
        <taxon>Methylococcales</taxon>
        <taxon>Methylococcaceae</taxon>
        <taxon>Methylobacter</taxon>
    </lineage>
</organism>
<accession>A0ABY3C5H2</accession>
<feature type="region of interest" description="Disordered" evidence="1">
    <location>
        <begin position="268"/>
        <end position="296"/>
    </location>
</feature>
<keyword evidence="4" id="KW-1185">Reference proteome</keyword>
<feature type="signal peptide" evidence="2">
    <location>
        <begin position="1"/>
        <end position="24"/>
    </location>
</feature>
<dbReference type="Pfam" id="PF07396">
    <property type="entry name" value="Porin_O_P"/>
    <property type="match status" value="1"/>
</dbReference>
<gene>
    <name evidence="3" type="ORF">EKO24_019760</name>
</gene>
<dbReference type="InterPro" id="IPR023614">
    <property type="entry name" value="Porin_dom_sf"/>
</dbReference>